<protein>
    <recommendedName>
        <fullName evidence="4">F-box domain-containing protein</fullName>
    </recommendedName>
</protein>
<dbReference type="EMBL" id="JARKIF010000042">
    <property type="protein sequence ID" value="KAJ7609025.1"/>
    <property type="molecule type" value="Genomic_DNA"/>
</dbReference>
<proteinExistence type="predicted"/>
<evidence type="ECO:0000313" key="3">
    <source>
        <dbReference type="Proteomes" id="UP001221142"/>
    </source>
</evidence>
<gene>
    <name evidence="2" type="ORF">FB45DRAFT_373670</name>
</gene>
<reference evidence="2" key="1">
    <citation type="submission" date="2023-03" db="EMBL/GenBank/DDBJ databases">
        <title>Massive genome expansion in bonnet fungi (Mycena s.s.) driven by repeated elements and novel gene families across ecological guilds.</title>
        <authorList>
            <consortium name="Lawrence Berkeley National Laboratory"/>
            <person name="Harder C.B."/>
            <person name="Miyauchi S."/>
            <person name="Viragh M."/>
            <person name="Kuo A."/>
            <person name="Thoen E."/>
            <person name="Andreopoulos B."/>
            <person name="Lu D."/>
            <person name="Skrede I."/>
            <person name="Drula E."/>
            <person name="Henrissat B."/>
            <person name="Morin E."/>
            <person name="Kohler A."/>
            <person name="Barry K."/>
            <person name="LaButti K."/>
            <person name="Morin E."/>
            <person name="Salamov A."/>
            <person name="Lipzen A."/>
            <person name="Mereny Z."/>
            <person name="Hegedus B."/>
            <person name="Baldrian P."/>
            <person name="Stursova M."/>
            <person name="Weitz H."/>
            <person name="Taylor A."/>
            <person name="Grigoriev I.V."/>
            <person name="Nagy L.G."/>
            <person name="Martin F."/>
            <person name="Kauserud H."/>
        </authorList>
    </citation>
    <scope>NUCLEOTIDE SEQUENCE</scope>
    <source>
        <strain evidence="2">9284</strain>
    </source>
</reference>
<name>A0AAD7B3L8_9AGAR</name>
<comment type="caution">
    <text evidence="2">The sequence shown here is derived from an EMBL/GenBank/DDBJ whole genome shotgun (WGS) entry which is preliminary data.</text>
</comment>
<organism evidence="2 3">
    <name type="scientific">Roridomyces roridus</name>
    <dbReference type="NCBI Taxonomy" id="1738132"/>
    <lineage>
        <taxon>Eukaryota</taxon>
        <taxon>Fungi</taxon>
        <taxon>Dikarya</taxon>
        <taxon>Basidiomycota</taxon>
        <taxon>Agaricomycotina</taxon>
        <taxon>Agaricomycetes</taxon>
        <taxon>Agaricomycetidae</taxon>
        <taxon>Agaricales</taxon>
        <taxon>Marasmiineae</taxon>
        <taxon>Mycenaceae</taxon>
        <taxon>Roridomyces</taxon>
    </lineage>
</organism>
<dbReference type="AlphaFoldDB" id="A0AAD7B3L8"/>
<feature type="coiled-coil region" evidence="1">
    <location>
        <begin position="59"/>
        <end position="86"/>
    </location>
</feature>
<evidence type="ECO:0000256" key="1">
    <source>
        <dbReference type="SAM" id="Coils"/>
    </source>
</evidence>
<evidence type="ECO:0008006" key="4">
    <source>
        <dbReference type="Google" id="ProtNLM"/>
    </source>
</evidence>
<evidence type="ECO:0000313" key="2">
    <source>
        <dbReference type="EMBL" id="KAJ7609025.1"/>
    </source>
</evidence>
<accession>A0AAD7B3L8</accession>
<keyword evidence="3" id="KW-1185">Reference proteome</keyword>
<sequence>MASSCPECGSPYMPTAQTIPATTGETLARWHRLVKSNEAPGSAEAAFIRTVASDTGARLDFLDSEISRLQSRLDQLQAERMQLSDYHSHNTSILSPLRRMPPEVLVQIFLWTLPSLQERSGGVFDTQGSPWTLAQVSSRWRGISLSTASLWSTVHVDFDHDLRHPEHSDILQTQLQRCGTLNLHIHFYGRDEADSTEQLELFDLLLEHSAPWEALDIQLSSALVPRLAQLRGRLPSLRRLWLQWDSEQSQVGVDSITCFKSAPSLVDAGVNNESRFIPIYVPAHQLTTYRLHGPCKMHLHVLKLAPNIVEARIVAEFDDEEAWPAPGAQAINLLHLQRLYVSNERMLDYLRTPRLADLGVQPLDEDLAVDSLDALFLRSGCAPQRLYLKDVYSTTTTLAILNKYTFITTIVLTFFEHSIDAMDAHMTLLTDVSQSPHLREICFGALQSMPVDYPLFLRMVKSRRQSSLRAASVMAAHGPDPDPVTLAALDELRDGGLDLRVDWGPEAQSEIDAWDNDCPWNR</sequence>
<keyword evidence="1" id="KW-0175">Coiled coil</keyword>
<dbReference type="Proteomes" id="UP001221142">
    <property type="component" value="Unassembled WGS sequence"/>
</dbReference>